<evidence type="ECO:0000256" key="1">
    <source>
        <dbReference type="ARBA" id="ARBA00001936"/>
    </source>
</evidence>
<evidence type="ECO:0000256" key="6">
    <source>
        <dbReference type="ARBA" id="ARBA00022723"/>
    </source>
</evidence>
<dbReference type="InterPro" id="IPR020561">
    <property type="entry name" value="PRibGlycinamid_synth_ATP-grasp"/>
</dbReference>
<sequence>MWIFLIVFLKVKELGGIDNMDIKKMLVNDRVKPYLLKARYGIEKESKRVDLSGNLAKTDHPKSISMRDDHPYIQRDFSELQMEIITPVTETLEEQFNYLAAIHDVAYRSMGNNEMLWPLSMPPQLPEKEENIMIAKLKSVENVLYRQTLSNSYGRRKQMICGVHFNFEFGDELIQALFNTQSEIKDYRHFKTEIYLKATRNYLHYRWLFTYFYGASPSSEKNFFEEDSLNEAVRSIRNSKYGYTNSDDVQVSYSSIQNYLSDLSSMVKRGLLSEEKEFYSPVRLRGGHHVSDLADHGIRYIELRNIDLNPFEPYGIGYEQAEFLHLFLIYLLWKDEGENCDEWVKMGDFYNDIVALEHPLEHTQFEIEAKNMIDEMEHLAAILNLTISDTLFVHLREMLMDPSKTLAGRLYKESEKSSQGQVATSIAKENYKKLWDKPYQLTGFTDMELSTQILMFDAIQQGIQVEVLDRQDQFLKLQLKDHVEYVKNGNMTSKDSYVSTLIMENKTVTKKILQQHGFRVPKGKEFNDIEKALRSYDIFSTKPFVVKPKTTNYGLGISIFKEGANYEDYQKAITLAFKEDSSVLIEEFLNGTEYRFFVLNDKVYAILLRVPANVKGDGKHTIEELVIEKNRDPLRGRDHRTPLEIIQLGELENLMLKGQGYRADSIPKVDEIIYLRENSNVSTGGDSIDVTDEISDDYKKIAVDAVSALGAKISGIDLIIENKDVPAANNNAYGIIEANFNPSMYMHTYPYKGKSRRLTMHIIHYLFPELLQSQE</sequence>
<dbReference type="UniPathway" id="UPA00142">
    <property type="reaction ID" value="UER00209"/>
</dbReference>
<dbReference type="InterPro" id="IPR006335">
    <property type="entry name" value="Glut_biosynth"/>
</dbReference>
<comment type="cofactor">
    <cofactor evidence="2">
        <name>Mg(2+)</name>
        <dbReference type="ChEBI" id="CHEBI:18420"/>
    </cofactor>
</comment>
<dbReference type="EC" id="6.3.2.2" evidence="13"/>
<protein>
    <recommendedName>
        <fullName evidence="13">Glutathione biosynthesis bifunctional protein GshAB</fullName>
    </recommendedName>
    <alternativeName>
        <fullName evidence="13">Gamma-GCS-GS</fullName>
        <shortName evidence="13">GCS-GS</shortName>
    </alternativeName>
    <domain>
        <recommendedName>
            <fullName evidence="13">Glutamate--cysteine ligase</fullName>
            <ecNumber evidence="13">6.3.2.2</ecNumber>
        </recommendedName>
        <alternativeName>
            <fullName evidence="13">Gamma-ECS</fullName>
            <shortName evidence="13">GCS</shortName>
        </alternativeName>
        <alternativeName>
            <fullName evidence="13">Gamma-glutamylcysteine synthetase</fullName>
        </alternativeName>
    </domain>
    <domain>
        <recommendedName>
            <fullName evidence="13">Glutathione synthetase</fullName>
            <ecNumber evidence="13">6.3.2.3</ecNumber>
        </recommendedName>
        <alternativeName>
            <fullName evidence="13">GSH synthetase</fullName>
            <shortName evidence="13">GS</shortName>
            <shortName evidence="13">GSH-S</shortName>
            <shortName evidence="13">GSHase</shortName>
        </alternativeName>
        <alternativeName>
            <fullName evidence="13">Glutathione synthase</fullName>
        </alternativeName>
    </domain>
</protein>
<dbReference type="GO" id="GO:0004363">
    <property type="term" value="F:glutathione synthase activity"/>
    <property type="evidence" value="ECO:0007669"/>
    <property type="project" value="UniProtKB-UniRule"/>
</dbReference>
<comment type="caution">
    <text evidence="15">The sequence shown here is derived from an EMBL/GenBank/DDBJ whole genome shotgun (WGS) entry which is preliminary data.</text>
</comment>
<comment type="pathway">
    <text evidence="3 13">Sulfur metabolism; glutathione biosynthesis; glutathione from L-cysteine and L-glutamate: step 1/2.</text>
</comment>
<dbReference type="GO" id="GO:0005524">
    <property type="term" value="F:ATP binding"/>
    <property type="evidence" value="ECO:0007669"/>
    <property type="project" value="UniProtKB-UniRule"/>
</dbReference>
<dbReference type="InterPro" id="IPR007370">
    <property type="entry name" value="Glu_cys_ligase"/>
</dbReference>
<comment type="catalytic activity">
    <reaction evidence="13">
        <text>gamma-L-glutamyl-L-cysteine + glycine + ATP = glutathione + ADP + phosphate + H(+)</text>
        <dbReference type="Rhea" id="RHEA:13557"/>
        <dbReference type="ChEBI" id="CHEBI:15378"/>
        <dbReference type="ChEBI" id="CHEBI:30616"/>
        <dbReference type="ChEBI" id="CHEBI:43474"/>
        <dbReference type="ChEBI" id="CHEBI:57305"/>
        <dbReference type="ChEBI" id="CHEBI:57925"/>
        <dbReference type="ChEBI" id="CHEBI:58173"/>
        <dbReference type="ChEBI" id="CHEBI:456216"/>
        <dbReference type="EC" id="6.3.2.3"/>
    </reaction>
</comment>
<dbReference type="eggNOG" id="COG2918">
    <property type="taxonomic scope" value="Bacteria"/>
</dbReference>
<evidence type="ECO:0000256" key="8">
    <source>
        <dbReference type="ARBA" id="ARBA00022840"/>
    </source>
</evidence>
<dbReference type="Proteomes" id="UP000005316">
    <property type="component" value="Unassembled WGS sequence"/>
</dbReference>
<dbReference type="Pfam" id="PF18419">
    <property type="entry name" value="ATP-grasp_6"/>
    <property type="match status" value="1"/>
</dbReference>
<dbReference type="AlphaFoldDB" id="F9DY89"/>
<reference evidence="15 16" key="1">
    <citation type="submission" date="2011-04" db="EMBL/GenBank/DDBJ databases">
        <authorList>
            <person name="Muzny D."/>
            <person name="Qin X."/>
            <person name="Deng J."/>
            <person name="Jiang H."/>
            <person name="Liu Y."/>
            <person name="Qu J."/>
            <person name="Song X.-Z."/>
            <person name="Zhang L."/>
            <person name="Thornton R."/>
            <person name="Coyle M."/>
            <person name="Francisco L."/>
            <person name="Jackson L."/>
            <person name="Javaid M."/>
            <person name="Korchina V."/>
            <person name="Kovar C."/>
            <person name="Mata R."/>
            <person name="Mathew T."/>
            <person name="Ngo R."/>
            <person name="Nguyen L."/>
            <person name="Nguyen N."/>
            <person name="Okwuonu G."/>
            <person name="Ongeri F."/>
            <person name="Pham C."/>
            <person name="Simmons D."/>
            <person name="Wilczek-Boney K."/>
            <person name="Hale W."/>
            <person name="Jakkamsetti A."/>
            <person name="Pham P."/>
            <person name="Ruth R."/>
            <person name="San Lucas F."/>
            <person name="Warren J."/>
            <person name="Zhang J."/>
            <person name="Zhao Z."/>
            <person name="Zhou C."/>
            <person name="Zhu D."/>
            <person name="Lee S."/>
            <person name="Bess C."/>
            <person name="Blankenburg K."/>
            <person name="Forbes L."/>
            <person name="Fu Q."/>
            <person name="Gubbala S."/>
            <person name="Hirani K."/>
            <person name="Jayaseelan J.C."/>
            <person name="Lara F."/>
            <person name="Munidasa M."/>
            <person name="Palculict T."/>
            <person name="Patil S."/>
            <person name="Pu L.-L."/>
            <person name="Saada N."/>
            <person name="Tang L."/>
            <person name="Weissenberger G."/>
            <person name="Zhu Y."/>
            <person name="Hemphill L."/>
            <person name="Shang Y."/>
            <person name="Youmans B."/>
            <person name="Ayvaz T."/>
            <person name="Ross M."/>
            <person name="Santibanez J."/>
            <person name="Aqrawi P."/>
            <person name="Gross S."/>
            <person name="Joshi V."/>
            <person name="Fowler G."/>
            <person name="Nazareth L."/>
            <person name="Reid J."/>
            <person name="Worley K."/>
            <person name="Petrosino J."/>
            <person name="Highlander S."/>
            <person name="Gibbs R."/>
        </authorList>
    </citation>
    <scope>NUCLEOTIDE SEQUENCE [LARGE SCALE GENOMIC DNA]</scope>
    <source>
        <strain evidence="15 16">2681</strain>
    </source>
</reference>
<dbReference type="InterPro" id="IPR011761">
    <property type="entry name" value="ATP-grasp"/>
</dbReference>
<proteinExistence type="inferred from homology"/>
<keyword evidence="5 13" id="KW-0317">Glutathione biosynthesis</keyword>
<comment type="cofactor">
    <cofactor evidence="1">
        <name>Mn(2+)</name>
        <dbReference type="ChEBI" id="CHEBI:29035"/>
    </cofactor>
</comment>
<accession>F9DY89</accession>
<keyword evidence="11 13" id="KW-0511">Multifunctional enzyme</keyword>
<keyword evidence="10" id="KW-0464">Manganese</keyword>
<comment type="subunit">
    <text evidence="13">Monomer.</text>
</comment>
<dbReference type="InterPro" id="IPR040657">
    <property type="entry name" value="GshAB_ATP-grasp"/>
</dbReference>
<evidence type="ECO:0000313" key="16">
    <source>
        <dbReference type="Proteomes" id="UP000005316"/>
    </source>
</evidence>
<keyword evidence="9" id="KW-0460">Magnesium</keyword>
<dbReference type="Gene3D" id="3.30.470.20">
    <property type="entry name" value="ATP-grasp fold, B domain"/>
    <property type="match status" value="2"/>
</dbReference>
<keyword evidence="6" id="KW-0479">Metal-binding</keyword>
<dbReference type="GO" id="GO:0005829">
    <property type="term" value="C:cytosol"/>
    <property type="evidence" value="ECO:0007669"/>
    <property type="project" value="TreeGrafter"/>
</dbReference>
<evidence type="ECO:0000256" key="3">
    <source>
        <dbReference type="ARBA" id="ARBA00005006"/>
    </source>
</evidence>
<dbReference type="InterPro" id="IPR014746">
    <property type="entry name" value="Gln_synth/guanido_kin_cat_dom"/>
</dbReference>
<evidence type="ECO:0000256" key="5">
    <source>
        <dbReference type="ARBA" id="ARBA00022684"/>
    </source>
</evidence>
<dbReference type="GO" id="GO:0004357">
    <property type="term" value="F:glutamate-cysteine ligase activity"/>
    <property type="evidence" value="ECO:0007669"/>
    <property type="project" value="UniProtKB-UniRule"/>
</dbReference>
<evidence type="ECO:0000256" key="10">
    <source>
        <dbReference type="ARBA" id="ARBA00023211"/>
    </source>
</evidence>
<keyword evidence="7 13" id="KW-0547">Nucleotide-binding</keyword>
<dbReference type="PROSITE" id="PS50975">
    <property type="entry name" value="ATP_GRASP"/>
    <property type="match status" value="1"/>
</dbReference>
<comment type="function">
    <text evidence="13">Synthesizes glutathione from L-glutamate and L-cysteine via gamma-L-glutamyl-L-cysteine.</text>
</comment>
<feature type="region of interest" description="Glutamate--cysteine ligase" evidence="13">
    <location>
        <begin position="1"/>
        <end position="355"/>
    </location>
</feature>
<evidence type="ECO:0000256" key="13">
    <source>
        <dbReference type="HAMAP-Rule" id="MF_00782"/>
    </source>
</evidence>
<dbReference type="EMBL" id="AFPZ01000128">
    <property type="protein sequence ID" value="EGQ18947.1"/>
    <property type="molecule type" value="Genomic_DNA"/>
</dbReference>
<comment type="similarity">
    <text evidence="13">In the N-terminal section; belongs to the glutamate--cysteine ligase type 1 family. Type 2 subfamily.</text>
</comment>
<dbReference type="NCBIfam" id="TIGR01435">
    <property type="entry name" value="glu_cys_lig_rel"/>
    <property type="match status" value="1"/>
</dbReference>
<dbReference type="NCBIfam" id="NF002688">
    <property type="entry name" value="PRK02471.1"/>
    <property type="match status" value="1"/>
</dbReference>
<dbReference type="InterPro" id="IPR006334">
    <property type="entry name" value="Glut_cys_ligase"/>
</dbReference>
<dbReference type="Pfam" id="PF01071">
    <property type="entry name" value="GARS_A"/>
    <property type="match status" value="1"/>
</dbReference>
<evidence type="ECO:0000313" key="15">
    <source>
        <dbReference type="EMBL" id="EGQ18947.1"/>
    </source>
</evidence>
<dbReference type="HOGENOM" id="CLU_020728_1_0_9"/>
<dbReference type="eggNOG" id="COG1181">
    <property type="taxonomic scope" value="Bacteria"/>
</dbReference>
<dbReference type="HAMAP" id="MF_00782">
    <property type="entry name" value="Glut_biosynth"/>
    <property type="match status" value="1"/>
</dbReference>
<feature type="domain" description="ATP-grasp" evidence="14">
    <location>
        <begin position="510"/>
        <end position="767"/>
    </location>
</feature>
<dbReference type="Pfam" id="PF04262">
    <property type="entry name" value="Glu_cys_ligase"/>
    <property type="match status" value="2"/>
</dbReference>
<name>F9DY89_9BACL</name>
<evidence type="ECO:0000256" key="12">
    <source>
        <dbReference type="ARBA" id="ARBA00048819"/>
    </source>
</evidence>
<dbReference type="SUPFAM" id="SSF55931">
    <property type="entry name" value="Glutamine synthetase/guanido kinase"/>
    <property type="match status" value="1"/>
</dbReference>
<evidence type="ECO:0000256" key="4">
    <source>
        <dbReference type="ARBA" id="ARBA00022598"/>
    </source>
</evidence>
<comment type="pathway">
    <text evidence="13">Sulfur metabolism; glutathione biosynthesis; glutathione from L-cysteine and L-glutamate: step 2/2.</text>
</comment>
<dbReference type="EC" id="6.3.2.3" evidence="13"/>
<keyword evidence="4 13" id="KW-0436">Ligase</keyword>
<dbReference type="PANTHER" id="PTHR38761">
    <property type="entry name" value="GLUTAMATE--CYSTEINE LIGASE"/>
    <property type="match status" value="1"/>
</dbReference>
<dbReference type="SUPFAM" id="SSF56059">
    <property type="entry name" value="Glutathione synthetase ATP-binding domain-like"/>
    <property type="match status" value="1"/>
</dbReference>
<evidence type="ECO:0000259" key="14">
    <source>
        <dbReference type="PROSITE" id="PS50975"/>
    </source>
</evidence>
<dbReference type="Gene3D" id="3.30.590.20">
    <property type="match status" value="1"/>
</dbReference>
<evidence type="ECO:0000256" key="2">
    <source>
        <dbReference type="ARBA" id="ARBA00001946"/>
    </source>
</evidence>
<evidence type="ECO:0000256" key="7">
    <source>
        <dbReference type="ARBA" id="ARBA00022741"/>
    </source>
</evidence>
<evidence type="ECO:0000256" key="9">
    <source>
        <dbReference type="ARBA" id="ARBA00022842"/>
    </source>
</evidence>
<dbReference type="PANTHER" id="PTHR38761:SF1">
    <property type="entry name" value="GLUTAMATE--CYSTEINE LIGASE"/>
    <property type="match status" value="1"/>
</dbReference>
<dbReference type="GO" id="GO:0046872">
    <property type="term" value="F:metal ion binding"/>
    <property type="evidence" value="ECO:0007669"/>
    <property type="project" value="UniProtKB-KW"/>
</dbReference>
<keyword evidence="8 13" id="KW-0067">ATP-binding</keyword>
<comment type="catalytic activity">
    <reaction evidence="12 13">
        <text>L-cysteine + L-glutamate + ATP = gamma-L-glutamyl-L-cysteine + ADP + phosphate + H(+)</text>
        <dbReference type="Rhea" id="RHEA:13285"/>
        <dbReference type="ChEBI" id="CHEBI:15378"/>
        <dbReference type="ChEBI" id="CHEBI:29985"/>
        <dbReference type="ChEBI" id="CHEBI:30616"/>
        <dbReference type="ChEBI" id="CHEBI:35235"/>
        <dbReference type="ChEBI" id="CHEBI:43474"/>
        <dbReference type="ChEBI" id="CHEBI:58173"/>
        <dbReference type="ChEBI" id="CHEBI:456216"/>
        <dbReference type="EC" id="6.3.2.2"/>
    </reaction>
</comment>
<organism evidence="15 16">
    <name type="scientific">Sporosarcina newyorkensis 2681</name>
    <dbReference type="NCBI Taxonomy" id="1027292"/>
    <lineage>
        <taxon>Bacteria</taxon>
        <taxon>Bacillati</taxon>
        <taxon>Bacillota</taxon>
        <taxon>Bacilli</taxon>
        <taxon>Bacillales</taxon>
        <taxon>Caryophanaceae</taxon>
        <taxon>Sporosarcina</taxon>
    </lineage>
</organism>
<gene>
    <name evidence="13 15" type="primary">gshAB</name>
    <name evidence="13" type="synonym">gshF</name>
    <name evidence="15" type="ORF">HMPREF9372_3770</name>
</gene>
<evidence type="ECO:0000256" key="11">
    <source>
        <dbReference type="ARBA" id="ARBA00023268"/>
    </source>
</evidence>